<dbReference type="PANTHER" id="PTHR37752">
    <property type="entry name" value="OS02G0610700 PROTEIN"/>
    <property type="match status" value="1"/>
</dbReference>
<evidence type="ECO:0000313" key="1">
    <source>
        <dbReference type="EMBL" id="KAG0468649.1"/>
    </source>
</evidence>
<proteinExistence type="predicted"/>
<gene>
    <name evidence="1" type="ORF">HPP92_017977</name>
</gene>
<dbReference type="AlphaFoldDB" id="A0A835QA98"/>
<evidence type="ECO:0000313" key="2">
    <source>
        <dbReference type="Proteomes" id="UP000639772"/>
    </source>
</evidence>
<dbReference type="SUPFAM" id="SSF103511">
    <property type="entry name" value="Chlorophyll a-b binding protein"/>
    <property type="match status" value="1"/>
</dbReference>
<dbReference type="OrthoDB" id="1887732at2759"/>
<dbReference type="InterPro" id="IPR053091">
    <property type="entry name" value="PSII_Assembly/Photoprotect-Rel"/>
</dbReference>
<dbReference type="GO" id="GO:0009535">
    <property type="term" value="C:chloroplast thylakoid membrane"/>
    <property type="evidence" value="ECO:0007669"/>
    <property type="project" value="TreeGrafter"/>
</dbReference>
<protein>
    <submittedName>
        <fullName evidence="1">Uncharacterized protein</fullName>
    </submittedName>
</protein>
<organism evidence="1 2">
    <name type="scientific">Vanilla planifolia</name>
    <name type="common">Vanilla</name>
    <dbReference type="NCBI Taxonomy" id="51239"/>
    <lineage>
        <taxon>Eukaryota</taxon>
        <taxon>Viridiplantae</taxon>
        <taxon>Streptophyta</taxon>
        <taxon>Embryophyta</taxon>
        <taxon>Tracheophyta</taxon>
        <taxon>Spermatophyta</taxon>
        <taxon>Magnoliopsida</taxon>
        <taxon>Liliopsida</taxon>
        <taxon>Asparagales</taxon>
        <taxon>Orchidaceae</taxon>
        <taxon>Vanilloideae</taxon>
        <taxon>Vanilleae</taxon>
        <taxon>Vanilla</taxon>
    </lineage>
</organism>
<dbReference type="Proteomes" id="UP000639772">
    <property type="component" value="Chromosome 9"/>
</dbReference>
<name>A0A835QA98_VANPL</name>
<reference evidence="1 2" key="1">
    <citation type="journal article" date="2020" name="Nat. Food">
        <title>A phased Vanilla planifolia genome enables genetic improvement of flavour and production.</title>
        <authorList>
            <person name="Hasing T."/>
            <person name="Tang H."/>
            <person name="Brym M."/>
            <person name="Khazi F."/>
            <person name="Huang T."/>
            <person name="Chambers A.H."/>
        </authorList>
    </citation>
    <scope>NUCLEOTIDE SEQUENCE [LARGE SCALE GENOMIC DNA]</scope>
    <source>
        <tissue evidence="1">Leaf</tissue>
    </source>
</reference>
<comment type="caution">
    <text evidence="1">The sequence shown here is derived from an EMBL/GenBank/DDBJ whole genome shotgun (WGS) entry which is preliminary data.</text>
</comment>
<accession>A0A835QA98</accession>
<dbReference type="PANTHER" id="PTHR37752:SF1">
    <property type="entry name" value="OS02G0610700 PROTEIN"/>
    <property type="match status" value="1"/>
</dbReference>
<dbReference type="EMBL" id="JADCNM010000009">
    <property type="protein sequence ID" value="KAG0468649.1"/>
    <property type="molecule type" value="Genomic_DNA"/>
</dbReference>
<sequence length="159" mass="18322">MNEFEITETFGAIPFLVAYTMCCSLRFPDYHARLCLLFERVPESSWRPDRRYLAYTSIKRRHGFPSHVWAIQNESREKGNITDGIKMVDPLEAKRLAAKQLQEIQAKEKLKIQRRLEAINGAWAMVGLIAGLVVEGQTGKSILSQLADYWNAFICLFIR</sequence>